<proteinExistence type="predicted"/>
<accession>A0A7Y4KGZ5</accession>
<dbReference type="AlphaFoldDB" id="A0A7Y4KGZ5"/>
<evidence type="ECO:0000313" key="1">
    <source>
        <dbReference type="EMBL" id="NOK33640.1"/>
    </source>
</evidence>
<dbReference type="RefSeq" id="WP_171434383.1">
    <property type="nucleotide sequence ID" value="NZ_JABFJV010000043.1"/>
</dbReference>
<gene>
    <name evidence="1" type="ORF">HMI49_10560</name>
</gene>
<dbReference type="Proteomes" id="UP000563426">
    <property type="component" value="Unassembled WGS sequence"/>
</dbReference>
<organism evidence="1 2">
    <name type="scientific">Corallococcus exercitus</name>
    <dbReference type="NCBI Taxonomy" id="2316736"/>
    <lineage>
        <taxon>Bacteria</taxon>
        <taxon>Pseudomonadati</taxon>
        <taxon>Myxococcota</taxon>
        <taxon>Myxococcia</taxon>
        <taxon>Myxococcales</taxon>
        <taxon>Cystobacterineae</taxon>
        <taxon>Myxococcaceae</taxon>
        <taxon>Corallococcus</taxon>
    </lineage>
</organism>
<sequence length="379" mass="42870">MDFKFSTQCELPFVLNLPDGPYRVALNQNNAYTITISNQLFSLNFTSNNKKYTAFGSIEQISTQLNIPEDEVAHAATKLRTVTNYSWGEKLDIVNLPQLTISLNECMQSELLRHDRKDLIGDNLQISTQREIDILTTEQLLDFETFQRQKLYARQSIPQASDRFLSALNRLIRWYMALINDPFVEEVGFHQLGATSTLGIQFAATVDGKMLESAPFVGKAPSILKSPWRPITDEIAATIQKHLDSASEPDFAAVLLRRAEHSIEITAFRNAIAEAATALEIAVARAIRRGMIKQGKSENDITSELGKTKSRFPQRAEDALRHWCGKGVLELDPVLWAQIRADRASHRNAIVHSDLEPLESETREITARFRKMAEMIFHL</sequence>
<comment type="caution">
    <text evidence="1">The sequence shown here is derived from an EMBL/GenBank/DDBJ whole genome shotgun (WGS) entry which is preliminary data.</text>
</comment>
<reference evidence="1 2" key="1">
    <citation type="submission" date="2020-05" db="EMBL/GenBank/DDBJ databases">
        <authorList>
            <person name="Whitworth D."/>
        </authorList>
    </citation>
    <scope>NUCLEOTIDE SEQUENCE [LARGE SCALE GENOMIC DNA]</scope>
    <source>
        <strain evidence="1 2">AB043B</strain>
    </source>
</reference>
<evidence type="ECO:0000313" key="2">
    <source>
        <dbReference type="Proteomes" id="UP000563426"/>
    </source>
</evidence>
<protein>
    <submittedName>
        <fullName evidence="1">Uncharacterized protein</fullName>
    </submittedName>
</protein>
<dbReference type="EMBL" id="JABFJV010000043">
    <property type="protein sequence ID" value="NOK33640.1"/>
    <property type="molecule type" value="Genomic_DNA"/>
</dbReference>
<keyword evidence="2" id="KW-1185">Reference proteome</keyword>
<name>A0A7Y4KGZ5_9BACT</name>